<reference evidence="2" key="1">
    <citation type="submission" date="2023-10" db="EMBL/GenBank/DDBJ databases">
        <authorList>
            <person name="Domelevo Entfellner J.-B."/>
        </authorList>
    </citation>
    <scope>NUCLEOTIDE SEQUENCE</scope>
</reference>
<proteinExistence type="predicted"/>
<dbReference type="Gramene" id="rna-AYBTSS11_LOCUS16066">
    <property type="protein sequence ID" value="CAJ1955324.1"/>
    <property type="gene ID" value="gene-AYBTSS11_LOCUS16066"/>
</dbReference>
<evidence type="ECO:0000256" key="1">
    <source>
        <dbReference type="SAM" id="MobiDB-lite"/>
    </source>
</evidence>
<accession>A0AA86VYP6</accession>
<dbReference type="AlphaFoldDB" id="A0AA86VYP6"/>
<evidence type="ECO:0000313" key="2">
    <source>
        <dbReference type="EMBL" id="CAJ1955324.1"/>
    </source>
</evidence>
<dbReference type="EMBL" id="OY731402">
    <property type="protein sequence ID" value="CAJ1955324.1"/>
    <property type="molecule type" value="Genomic_DNA"/>
</dbReference>
<evidence type="ECO:0000313" key="3">
    <source>
        <dbReference type="Proteomes" id="UP001189624"/>
    </source>
</evidence>
<feature type="compositionally biased region" description="Basic and acidic residues" evidence="1">
    <location>
        <begin position="1"/>
        <end position="26"/>
    </location>
</feature>
<protein>
    <submittedName>
        <fullName evidence="2">Uncharacterized protein</fullName>
    </submittedName>
</protein>
<dbReference type="Proteomes" id="UP001189624">
    <property type="component" value="Chromosome 5"/>
</dbReference>
<sequence length="130" mass="15188">MAAENRHSGRDMKMESRTGSHMDSRQKHNLSLKPQYRRVINSVGEESITHQVIFNHSGSRLQRKPELKEPEFNAISLYREGNSIVECSRERIVPSEHWFLPNHGSCIQVKLQRGEKILKELFCRQWTSDS</sequence>
<name>A0AA86VYP6_9FABA</name>
<organism evidence="2 3">
    <name type="scientific">Sphenostylis stenocarpa</name>
    <dbReference type="NCBI Taxonomy" id="92480"/>
    <lineage>
        <taxon>Eukaryota</taxon>
        <taxon>Viridiplantae</taxon>
        <taxon>Streptophyta</taxon>
        <taxon>Embryophyta</taxon>
        <taxon>Tracheophyta</taxon>
        <taxon>Spermatophyta</taxon>
        <taxon>Magnoliopsida</taxon>
        <taxon>eudicotyledons</taxon>
        <taxon>Gunneridae</taxon>
        <taxon>Pentapetalae</taxon>
        <taxon>rosids</taxon>
        <taxon>fabids</taxon>
        <taxon>Fabales</taxon>
        <taxon>Fabaceae</taxon>
        <taxon>Papilionoideae</taxon>
        <taxon>50 kb inversion clade</taxon>
        <taxon>NPAAA clade</taxon>
        <taxon>indigoferoid/millettioid clade</taxon>
        <taxon>Phaseoleae</taxon>
        <taxon>Sphenostylis</taxon>
    </lineage>
</organism>
<feature type="region of interest" description="Disordered" evidence="1">
    <location>
        <begin position="1"/>
        <end position="35"/>
    </location>
</feature>
<gene>
    <name evidence="2" type="ORF">AYBTSS11_LOCUS16066</name>
</gene>
<keyword evidence="3" id="KW-1185">Reference proteome</keyword>